<feature type="signal peptide" evidence="2">
    <location>
        <begin position="1"/>
        <end position="22"/>
    </location>
</feature>
<dbReference type="InterPro" id="IPR019554">
    <property type="entry name" value="Soluble_ligand-bd"/>
</dbReference>
<dbReference type="InterPro" id="IPR049712">
    <property type="entry name" value="Poly_export"/>
</dbReference>
<dbReference type="PANTHER" id="PTHR33619">
    <property type="entry name" value="POLYSACCHARIDE EXPORT PROTEIN GFCE-RELATED"/>
    <property type="match status" value="1"/>
</dbReference>
<proteinExistence type="predicted"/>
<organism evidence="5 6">
    <name type="scientific">Shewanella gaetbuli</name>
    <dbReference type="NCBI Taxonomy" id="220752"/>
    <lineage>
        <taxon>Bacteria</taxon>
        <taxon>Pseudomonadati</taxon>
        <taxon>Pseudomonadota</taxon>
        <taxon>Gammaproteobacteria</taxon>
        <taxon>Alteromonadales</taxon>
        <taxon>Shewanellaceae</taxon>
        <taxon>Shewanella</taxon>
    </lineage>
</organism>
<feature type="domain" description="Soluble ligand binding" evidence="4">
    <location>
        <begin position="108"/>
        <end position="155"/>
    </location>
</feature>
<evidence type="ECO:0000313" key="5">
    <source>
        <dbReference type="EMBL" id="MCL1143245.1"/>
    </source>
</evidence>
<feature type="chain" id="PRO_5040990515" evidence="2">
    <location>
        <begin position="23"/>
        <end position="180"/>
    </location>
</feature>
<evidence type="ECO:0000313" key="6">
    <source>
        <dbReference type="Proteomes" id="UP001139333"/>
    </source>
</evidence>
<dbReference type="Gene3D" id="3.10.560.10">
    <property type="entry name" value="Outer membrane lipoprotein wza domain like"/>
    <property type="match status" value="1"/>
</dbReference>
<dbReference type="RefSeq" id="WP_248995922.1">
    <property type="nucleotide sequence ID" value="NZ_JAKIKP010000007.1"/>
</dbReference>
<gene>
    <name evidence="5" type="ORF">L2672_11125</name>
</gene>
<dbReference type="EMBL" id="JAKIKP010000007">
    <property type="protein sequence ID" value="MCL1143245.1"/>
    <property type="molecule type" value="Genomic_DNA"/>
</dbReference>
<evidence type="ECO:0000256" key="2">
    <source>
        <dbReference type="SAM" id="SignalP"/>
    </source>
</evidence>
<keyword evidence="6" id="KW-1185">Reference proteome</keyword>
<dbReference type="AlphaFoldDB" id="A0A9X1ZPK5"/>
<dbReference type="Pfam" id="PF10531">
    <property type="entry name" value="SLBB"/>
    <property type="match status" value="1"/>
</dbReference>
<evidence type="ECO:0000256" key="1">
    <source>
        <dbReference type="ARBA" id="ARBA00022729"/>
    </source>
</evidence>
<feature type="domain" description="Polysaccharide export protein N-terminal" evidence="3">
    <location>
        <begin position="29"/>
        <end position="101"/>
    </location>
</feature>
<keyword evidence="1 2" id="KW-0732">Signal</keyword>
<dbReference type="Gene3D" id="3.30.1950.10">
    <property type="entry name" value="wza like domain"/>
    <property type="match status" value="1"/>
</dbReference>
<evidence type="ECO:0000259" key="4">
    <source>
        <dbReference type="Pfam" id="PF10531"/>
    </source>
</evidence>
<comment type="caution">
    <text evidence="5">The sequence shown here is derived from an EMBL/GenBank/DDBJ whole genome shotgun (WGS) entry which is preliminary data.</text>
</comment>
<dbReference type="Pfam" id="PF02563">
    <property type="entry name" value="Poly_export"/>
    <property type="match status" value="1"/>
</dbReference>
<evidence type="ECO:0000259" key="3">
    <source>
        <dbReference type="Pfam" id="PF02563"/>
    </source>
</evidence>
<dbReference type="GO" id="GO:0015159">
    <property type="term" value="F:polysaccharide transmembrane transporter activity"/>
    <property type="evidence" value="ECO:0007669"/>
    <property type="project" value="InterPro"/>
</dbReference>
<accession>A0A9X1ZPK5</accession>
<name>A0A9X1ZPK5_9GAMM</name>
<dbReference type="PANTHER" id="PTHR33619:SF3">
    <property type="entry name" value="POLYSACCHARIDE EXPORT PROTEIN GFCE-RELATED"/>
    <property type="match status" value="1"/>
</dbReference>
<sequence length="180" mass="19916">MIKYFSYCCSFIVLLCCFTAKADEAVVINDSYRLGAGDTIIIQVYGEEELTLETQVTNSGTINYPFLGSLTLNGLTIKQVEKLIYDGLKGDYFVEPSVYVGMVEYRPFYIHGEVKKPGGYPYQPGMTVNQAIALAGGLTERASQEKILISREGTKITTEQGTINSKISAGDTITIEQRFF</sequence>
<dbReference type="Proteomes" id="UP001139333">
    <property type="component" value="Unassembled WGS sequence"/>
</dbReference>
<protein>
    <submittedName>
        <fullName evidence="5">Polysaccharide export protein</fullName>
    </submittedName>
</protein>
<reference evidence="5" key="1">
    <citation type="submission" date="2022-01" db="EMBL/GenBank/DDBJ databases">
        <title>Whole genome-based taxonomy of the Shewanellaceae.</title>
        <authorList>
            <person name="Martin-Rodriguez A.J."/>
        </authorList>
    </citation>
    <scope>NUCLEOTIDE SEQUENCE</scope>
    <source>
        <strain evidence="5">DSM 16422</strain>
    </source>
</reference>
<dbReference type="InterPro" id="IPR003715">
    <property type="entry name" value="Poly_export_N"/>
</dbReference>